<feature type="region of interest" description="Disordered" evidence="9">
    <location>
        <begin position="104"/>
        <end position="191"/>
    </location>
</feature>
<feature type="compositionally biased region" description="Basic and acidic residues" evidence="9">
    <location>
        <begin position="3476"/>
        <end position="3486"/>
    </location>
</feature>
<dbReference type="PROSITE" id="PS51192">
    <property type="entry name" value="HELICASE_ATP_BIND_1"/>
    <property type="match status" value="1"/>
</dbReference>
<dbReference type="GO" id="GO:0005524">
    <property type="term" value="F:ATP binding"/>
    <property type="evidence" value="ECO:0007669"/>
    <property type="project" value="UniProtKB-KW"/>
</dbReference>
<evidence type="ECO:0000256" key="1">
    <source>
        <dbReference type="ARBA" id="ARBA00004123"/>
    </source>
</evidence>
<keyword evidence="2" id="KW-0547">Nucleotide-binding</keyword>
<feature type="region of interest" description="Disordered" evidence="9">
    <location>
        <begin position="2668"/>
        <end position="2687"/>
    </location>
</feature>
<feature type="compositionally biased region" description="Basic and acidic residues" evidence="9">
    <location>
        <begin position="3718"/>
        <end position="3728"/>
    </location>
</feature>
<name>A0A6A1VMM2_9ROSI</name>
<evidence type="ECO:0000256" key="3">
    <source>
        <dbReference type="ARBA" id="ARBA00022801"/>
    </source>
</evidence>
<evidence type="ECO:0000256" key="2">
    <source>
        <dbReference type="ARBA" id="ARBA00022741"/>
    </source>
</evidence>
<feature type="region of interest" description="Disordered" evidence="9">
    <location>
        <begin position="3694"/>
        <end position="3728"/>
    </location>
</feature>
<evidence type="ECO:0000256" key="6">
    <source>
        <dbReference type="ARBA" id="ARBA00023015"/>
    </source>
</evidence>
<feature type="compositionally biased region" description="Basic and acidic residues" evidence="9">
    <location>
        <begin position="3073"/>
        <end position="3082"/>
    </location>
</feature>
<evidence type="ECO:0000256" key="7">
    <source>
        <dbReference type="ARBA" id="ARBA00023163"/>
    </source>
</evidence>
<feature type="region of interest" description="Disordered" evidence="9">
    <location>
        <begin position="609"/>
        <end position="630"/>
    </location>
</feature>
<feature type="region of interest" description="Disordered" evidence="9">
    <location>
        <begin position="2175"/>
        <end position="2272"/>
    </location>
</feature>
<feature type="compositionally biased region" description="Basic and acidic residues" evidence="9">
    <location>
        <begin position="3555"/>
        <end position="3565"/>
    </location>
</feature>
<dbReference type="GO" id="GO:0042393">
    <property type="term" value="F:histone binding"/>
    <property type="evidence" value="ECO:0007669"/>
    <property type="project" value="InterPro"/>
</dbReference>
<keyword evidence="6" id="KW-0805">Transcription regulation</keyword>
<dbReference type="PROSITE" id="PS51194">
    <property type="entry name" value="HELICASE_CTER"/>
    <property type="match status" value="1"/>
</dbReference>
<feature type="compositionally biased region" description="Polar residues" evidence="9">
    <location>
        <begin position="1811"/>
        <end position="1821"/>
    </location>
</feature>
<dbReference type="SMART" id="SM00487">
    <property type="entry name" value="DEXDc"/>
    <property type="match status" value="1"/>
</dbReference>
<feature type="region of interest" description="Disordered" evidence="9">
    <location>
        <begin position="2709"/>
        <end position="2748"/>
    </location>
</feature>
<sequence>MASSHNVELEAAKFLHKLIQESKDEPAKLATKLYVILQHMKSSGKEHSMPYQVISRAMETVIDQHGLDIEALKLSRLPVTGNNQVGDSASAQFAGSSQAGMVANDSKVGLGDNEMSKVDPFNSTRPPIGPSSVGHDYYQGSAAHRSSQSFDHESPSSLDSRSANSQSQERHQRDGKKAPTKRKRGDTSLQVEQHVDNTQQIDTRNAVVNPRKGKINKVDPAMSLSVKGGENTNFNMVPSSGQMEHFATFSGSMRPMLRAKQEGQHMIEKQLDSTNITHSMLRAPNSKYPEEVEVCSAHNATGQQQGSSLPAHDIRGVWNQNKTGLPFEKSQVPRFSSNVPPGNMPAEIPTQHSTAPPVGSSAFGKVQGGMPVASSSYPVGESGFSSPMQFNGSSGHEGGSSNISADANKVVQGGRQNSVSEMSMLRSGAPRDAGKAPVPHASMASGMPFREQQLKQLRAQCLVFLAFRNGLLPKKLHLEIALGNIFPKEGGNTDGPRKELLDHKGKAQSSNEPSINPDVMLPLGRPNTVRETDVIPPVTSSTGRLLEPDTFPKEAESLNMREEKNGPTADISVLAEQKKHLLIARKPEPEALTQEIAASQAVLTMVSQQSDSSNTRGALPVSNPADDVENGHMQVGRGNQASSGMGVNKQLNPEMVSWTGIGSHNEVSRGPVLAPSLQHELLPERKDSNPSQFQNLGTISGSGNQHADSHSSSFSLKERWKPVSVVDNDHHTVFAVKDAHMMSKHVSQDQRGEDMLVSTDLPPSPKYTMSEKWIMDQQKKKLLVERRWVQKQQKTKQRIITCFNKLKCYLAISYLMELLLTGKRELIRRYICKNQKCHRIEETSTAGSSTPPQEAMDLAKFASDDFVNDFFKPVTTELDRLKSFKKHKHGRRIKQLEKFEQKMKEERQKRIRERQKEFFSEIEVHKERLDDGFKTKRERWKGFNKYVKEFHKRKERIHREKIDRIQREKINLLKINDVEGYLRMVQDAKSDRVKQLLKETEKYLQKLGSKLQEAKNIAGRFEHDMDEIGTASAIEKSESMVENEDESDQAKASLFSVFFAEFVHYMESNEKYYLMAHSIKENIAEQPSSLQGGKLREYQMNGLRWLVSLYNNHLNGILADEMGLGKTVQVISLICYLMETKNDRGPFLVVVPSSVLPGWETEINFWAPSILKIVYAGPPEERPISLYCREKIVHRKFNVLLTTYEYLMNKHDRPKLGKIHWHYIIIDEGHRIKNASCKLNADLRHYQSSHRLLLTGTPLQNNLEELWALLNFLLPNIFNSSEDFSQWFNKPFESTGDNSQDQALLSEEENLLIINRLHQVLRPFVLRRLKHKVENQLPEKIERLIRCEASAYQKLLMKRVEENLGSIGASKVDNLIPKHYLPPIIRLCGKLEMLDRLLPKLKATDHRVLFFSTMTRLLDVMEEYLNFKQYRYLRLDGHTSGGDRGALIDMFNRQDSPFFIFLLSIRAGGVGVNLQAADTVDLQAQARAHRIGQKRDVLVLRFETVQTVEEQVRAAAEHKLGVANQSITAGFFDNNTSAEDRREYLESLLRESKKEEAAPVLDDDALNDLIARSESEIDVFELVDKQRREREMAMWKKLLCGQGLGVSDPVPLLPGRLVTEDDLKEFYEAMKIYEVPKAGVVSNVGVKRKGEYLGGLDTQHYGRGKRAREVRSYEEQWTEEEFEKICQADSPESPKPKEEVRETKLPTDAGSSVGAVANTEPPAPTPPPPPPASVEPPLLQQSKEITPPSKRGRGRPKRVPLEKSSAAVVPLAPPGPGKVTNTITSGPDAVLVSSDVKGISGTMPHIDVGINPSSQPTTILPSVTPGAESTIASPPVSSQVKGQGWKTQSGVEAPRRRGKKQGLVTPAVPGGLVGTDAKLNEQSQSKSTNPSVSEAIAGSGSVTDIPTAHTPGSLPGSTPLKCVTGTDQHSVVGIAMNAQATPPLPSVSPVSQSTSPCSSVPIRSKGQSRKTQSGVGLPRRRGRRSATVSIAVSDGLAGQDLKPIAAQDQSGNSELIVKENNAQEMTVVQEQTCRPHDGVPCLDEKSTERSDNLAQCKQITSSSTVPESAARNTGPATGQIQNPDLCEKQSVPTDASSINITLTPNIIELSRSQGGVMPSVTSSSNIVSEVIKDQSLEDKSDPVVSTLTAAAPVFGPTADSFTGSHNIEGIEKTIPSIAPSSQPPPSYSSPPISQSISSYPSESMQVKRQGRKTPARVEAPRRRGKKQALVAPPLPDGSAVQDQNSSLQSQNRSGESVGTKAISLRSQQGTDTQEQINVIQAQASEVHSPGGLAGHEPKRKERSVNAAQNKQPTSLSARLDSSSGTLDKTSALGRIQTANVNDVARVMKEVFSGTCSSKARNVEPFGSEGRDVSKVAVSSKTSVEVTKSQSSEDKACLALPAMEMAAPASVESQSETKADGQFEDENAPLMSESSEDKACSALPTMETAAPASDESQSETKADGQFEDANPPVMSESLLRITTGGNPQSDSAAGSVDKVEGSGQLLDENSTMPSKMESTCAALCSVGQTDDDTCQRAPIDGDMAGFSTGPSSGQVTSSLACPVEVEPPVVFDENSVSKTESAAKESPESSSLDVSGLMSPAMSMKADDDMPTTLSTMEAISTDPLDAGQNDVDPLERAPLDGDLAGFNTEVCSNPVGSSLVCPVAVEPPVASDDNSAKETESFIRLSPNSSPLDIGGLVYSTITMKTNDAGDNPATTLSDPTNPDHTDTVKSPSMTRTGSGNKIESFVQVPLTSSDDIKSPEVVRELTKSDDVCDHLKVTSPFSESADNSGLVVVPDVAEIQIKSGDKIVCSVKESSESSRCHVKSTEYTTSPLTADHPREAALMSVTTDSFSAVDPPGVIKVNCENIVEPLPKESAKCSPLDSKSFDSPTPLPASPEDSGLNNFSCSVSDKSDLPSVKAEADECFGEAVFEGMEISQKETDPGVVLGPAGTAPGYNNLMSDEAPSDKGQVDAPYGGDEDEVRLETVHSIVAESVNAELVPKDEDSSLVPDIQSSGGNCVEVCNMEVDLPEGLSEKDPVSHPVTLEDSERPQAEMSDAIDASQVCGLLPEGNVSEKTEGKEADISEMGPLGSPVALKDSKLSGSEMDNPMNVPQDSGIVPENVSQGMDLPQCPSATAGENIECLSEKDPVGSIVAMKEADGSIPEMGGETDVLQVHKLVPENISGNVDLPVFLSATECENVEGSSEKGDIDSSEAVNESKGSVAEESKQINISQHSGLVPEGQSESVVLPSSSLAEAAKEINGLSDKGQVTSSVPLEETQGAEAQMEALQADLNVPGDTVLKHMDLPSSVGREDEETRAFSEKGPVRSVAPLEESIYPEAETGDRVDASQVGGILLQENLSENIDLPSSPIATEKRVEDPNMGPLGSSIAVGESKGCKAEMDSQIVASQVCVVVPETVSKLLDLPRSLSGTAGENIEGLSKTGTIGSLVAERESDDPIHISQVCGIAIEKDLSEDIHLPSSSKKPENEMAANSAMGPDAFSVAVDESEGFEAQVSGILRGGDSSEDIHLPSSSKVSQEEKDEDSDIAPAADQVPLEESKGSEAQVEKDEDSSDIAPAADQVPVEESKGSEAQVEKDEDSSDIAPAADQGPVEESKGYEAQVCGIVPGSISEHLDLPHSLSATGGENIEGFSKTGPSDSLVAIEESNGSKQEMNSSLVGKILPDNVPENIDLPVCLSATESENVEDPSNKGPVDSSEAVDESKPTEVEGL</sequence>
<dbReference type="InterPro" id="IPR038718">
    <property type="entry name" value="SNF2-like_sf"/>
</dbReference>
<feature type="region of interest" description="Disordered" evidence="9">
    <location>
        <begin position="2406"/>
        <end position="2470"/>
    </location>
</feature>
<feature type="compositionally biased region" description="Basic and acidic residues" evidence="9">
    <location>
        <begin position="1692"/>
        <end position="1705"/>
    </location>
</feature>
<organism evidence="13 14">
    <name type="scientific">Morella rubra</name>
    <name type="common">Chinese bayberry</name>
    <dbReference type="NCBI Taxonomy" id="262757"/>
    <lineage>
        <taxon>Eukaryota</taxon>
        <taxon>Viridiplantae</taxon>
        <taxon>Streptophyta</taxon>
        <taxon>Embryophyta</taxon>
        <taxon>Tracheophyta</taxon>
        <taxon>Spermatophyta</taxon>
        <taxon>Magnoliopsida</taxon>
        <taxon>eudicotyledons</taxon>
        <taxon>Gunneridae</taxon>
        <taxon>Pentapetalae</taxon>
        <taxon>rosids</taxon>
        <taxon>fabids</taxon>
        <taxon>Fagales</taxon>
        <taxon>Myricaceae</taxon>
        <taxon>Morella</taxon>
    </lineage>
</organism>
<dbReference type="Pfam" id="PF00271">
    <property type="entry name" value="Helicase_C"/>
    <property type="match status" value="1"/>
</dbReference>
<dbReference type="FunFam" id="3.40.50.10810:FF:000016">
    <property type="entry name" value="Chromatin structure-remodeling complex protein SYD"/>
    <property type="match status" value="1"/>
</dbReference>
<feature type="compositionally biased region" description="Polar residues" evidence="9">
    <location>
        <begin position="2729"/>
        <end position="2742"/>
    </location>
</feature>
<feature type="region of interest" description="Disordered" evidence="9">
    <location>
        <begin position="2059"/>
        <end position="2081"/>
    </location>
</feature>
<feature type="region of interest" description="Disordered" evidence="9">
    <location>
        <begin position="2875"/>
        <end position="2900"/>
    </location>
</feature>
<reference evidence="13 14" key="1">
    <citation type="journal article" date="2019" name="Plant Biotechnol. J.">
        <title>The red bayberry genome and genetic basis of sex determination.</title>
        <authorList>
            <person name="Jia H.M."/>
            <person name="Jia H.J."/>
            <person name="Cai Q.L."/>
            <person name="Wang Y."/>
            <person name="Zhao H.B."/>
            <person name="Yang W.F."/>
            <person name="Wang G.Y."/>
            <person name="Li Y.H."/>
            <person name="Zhan D.L."/>
            <person name="Shen Y.T."/>
            <person name="Niu Q.F."/>
            <person name="Chang L."/>
            <person name="Qiu J."/>
            <person name="Zhao L."/>
            <person name="Xie H.B."/>
            <person name="Fu W.Y."/>
            <person name="Jin J."/>
            <person name="Li X.W."/>
            <person name="Jiao Y."/>
            <person name="Zhou C.C."/>
            <person name="Tu T."/>
            <person name="Chai C.Y."/>
            <person name="Gao J.L."/>
            <person name="Fan L.J."/>
            <person name="van de Weg E."/>
            <person name="Wang J.Y."/>
            <person name="Gao Z.S."/>
        </authorList>
    </citation>
    <scope>NUCLEOTIDE SEQUENCE [LARGE SCALE GENOMIC DNA]</scope>
    <source>
        <tissue evidence="13">Leaves</tissue>
    </source>
</reference>
<dbReference type="InterPro" id="IPR049730">
    <property type="entry name" value="SNF2/RAD54-like_C"/>
</dbReference>
<keyword evidence="7" id="KW-0804">Transcription</keyword>
<keyword evidence="4" id="KW-0347">Helicase</keyword>
<feature type="compositionally biased region" description="Polar residues" evidence="9">
    <location>
        <begin position="2547"/>
        <end position="2557"/>
    </location>
</feature>
<feature type="region of interest" description="Disordered" evidence="9">
    <location>
        <begin position="2479"/>
        <end position="2498"/>
    </location>
</feature>
<dbReference type="InterPro" id="IPR001650">
    <property type="entry name" value="Helicase_C-like"/>
</dbReference>
<feature type="domain" description="HSA" evidence="12">
    <location>
        <begin position="901"/>
        <end position="975"/>
    </location>
</feature>
<dbReference type="SUPFAM" id="SSF52540">
    <property type="entry name" value="P-loop containing nucleoside triphosphate hydrolases"/>
    <property type="match status" value="2"/>
</dbReference>
<dbReference type="Gene3D" id="3.40.50.10810">
    <property type="entry name" value="Tandem AAA-ATPase domain"/>
    <property type="match status" value="1"/>
</dbReference>
<dbReference type="InterPro" id="IPR014012">
    <property type="entry name" value="HSA_dom"/>
</dbReference>
<evidence type="ECO:0000256" key="8">
    <source>
        <dbReference type="ARBA" id="ARBA00023242"/>
    </source>
</evidence>
<dbReference type="Pfam" id="PF00176">
    <property type="entry name" value="SNF2-rel_dom"/>
    <property type="match status" value="1"/>
</dbReference>
<dbReference type="SMART" id="SM01314">
    <property type="entry name" value="SnAC"/>
    <property type="match status" value="1"/>
</dbReference>
<dbReference type="GO" id="GO:0006355">
    <property type="term" value="P:regulation of DNA-templated transcription"/>
    <property type="evidence" value="ECO:0007669"/>
    <property type="project" value="InterPro"/>
</dbReference>
<dbReference type="GO" id="GO:0005634">
    <property type="term" value="C:nucleus"/>
    <property type="evidence" value="ECO:0007669"/>
    <property type="project" value="UniProtKB-SubCell"/>
</dbReference>
<evidence type="ECO:0000313" key="14">
    <source>
        <dbReference type="Proteomes" id="UP000516437"/>
    </source>
</evidence>
<feature type="compositionally biased region" description="Basic and acidic residues" evidence="9">
    <location>
        <begin position="3583"/>
        <end position="3593"/>
    </location>
</feature>
<dbReference type="Gene3D" id="3.40.50.300">
    <property type="entry name" value="P-loop containing nucleotide triphosphate hydrolases"/>
    <property type="match status" value="1"/>
</dbReference>
<feature type="region of interest" description="Disordered" evidence="9">
    <location>
        <begin position="3030"/>
        <end position="3050"/>
    </location>
</feature>
<dbReference type="InterPro" id="IPR014978">
    <property type="entry name" value="Gln-Leu-Gln_QLQ"/>
</dbReference>
<dbReference type="GO" id="GO:0016787">
    <property type="term" value="F:hydrolase activity"/>
    <property type="evidence" value="ECO:0007669"/>
    <property type="project" value="UniProtKB-KW"/>
</dbReference>
<dbReference type="InterPro" id="IPR027417">
    <property type="entry name" value="P-loop_NTPase"/>
</dbReference>
<feature type="compositionally biased region" description="Polar residues" evidence="9">
    <location>
        <begin position="2305"/>
        <end position="2328"/>
    </location>
</feature>
<feature type="compositionally biased region" description="Polar residues" evidence="9">
    <location>
        <begin position="144"/>
        <end position="167"/>
    </location>
</feature>
<feature type="compositionally biased region" description="Polar residues" evidence="9">
    <location>
        <begin position="2240"/>
        <end position="2256"/>
    </location>
</feature>
<comment type="subcellular location">
    <subcellularLocation>
        <location evidence="1">Nucleus</location>
    </subcellularLocation>
</comment>
<feature type="region of interest" description="Disordered" evidence="9">
    <location>
        <begin position="685"/>
        <end position="714"/>
    </location>
</feature>
<evidence type="ECO:0000259" key="11">
    <source>
        <dbReference type="PROSITE" id="PS51194"/>
    </source>
</evidence>
<dbReference type="SMART" id="SM00490">
    <property type="entry name" value="HELICc"/>
    <property type="match status" value="1"/>
</dbReference>
<feature type="domain" description="Helicase ATP-binding" evidence="10">
    <location>
        <begin position="1107"/>
        <end position="1276"/>
    </location>
</feature>
<evidence type="ECO:0000313" key="13">
    <source>
        <dbReference type="EMBL" id="KAB1214064.1"/>
    </source>
</evidence>
<feature type="region of interest" description="Disordered" evidence="9">
    <location>
        <begin position="489"/>
        <end position="548"/>
    </location>
</feature>
<feature type="region of interest" description="Disordered" evidence="9">
    <location>
        <begin position="1943"/>
        <end position="1986"/>
    </location>
</feature>
<dbReference type="CDD" id="cd17996">
    <property type="entry name" value="DEXHc_SMARCA2_SMARCA4"/>
    <property type="match status" value="1"/>
</dbReference>
<dbReference type="InterPro" id="IPR029295">
    <property type="entry name" value="SnAC"/>
</dbReference>
<feature type="region of interest" description="Disordered" evidence="9">
    <location>
        <begin position="2286"/>
        <end position="2330"/>
    </location>
</feature>
<feature type="region of interest" description="Disordered" evidence="9">
    <location>
        <begin position="2534"/>
        <end position="2557"/>
    </location>
</feature>
<evidence type="ECO:0000256" key="5">
    <source>
        <dbReference type="ARBA" id="ARBA00022840"/>
    </source>
</evidence>
<dbReference type="InterPro" id="IPR014001">
    <property type="entry name" value="Helicase_ATP-bd"/>
</dbReference>
<dbReference type="Proteomes" id="UP000516437">
    <property type="component" value="Chromosome 5"/>
</dbReference>
<dbReference type="EMBL" id="RXIC02000023">
    <property type="protein sequence ID" value="KAB1214064.1"/>
    <property type="molecule type" value="Genomic_DNA"/>
</dbReference>
<dbReference type="GO" id="GO:0004386">
    <property type="term" value="F:helicase activity"/>
    <property type="evidence" value="ECO:0007669"/>
    <property type="project" value="UniProtKB-KW"/>
</dbReference>
<dbReference type="Pfam" id="PF14619">
    <property type="entry name" value="SnAC"/>
    <property type="match status" value="1"/>
</dbReference>
<keyword evidence="5" id="KW-0067">ATP-binding</keyword>
<feature type="region of interest" description="Disordered" evidence="9">
    <location>
        <begin position="1682"/>
        <end position="1786"/>
    </location>
</feature>
<evidence type="ECO:0000256" key="9">
    <source>
        <dbReference type="SAM" id="MobiDB-lite"/>
    </source>
</evidence>
<dbReference type="PROSITE" id="PS51204">
    <property type="entry name" value="HSA"/>
    <property type="match status" value="1"/>
</dbReference>
<evidence type="ECO:0000259" key="12">
    <source>
        <dbReference type="PROSITE" id="PS51204"/>
    </source>
</evidence>
<dbReference type="InterPro" id="IPR000330">
    <property type="entry name" value="SNF2_N"/>
</dbReference>
<feature type="compositionally biased region" description="Low complexity" evidence="9">
    <location>
        <begin position="2189"/>
        <end position="2201"/>
    </location>
</feature>
<feature type="compositionally biased region" description="Low complexity" evidence="9">
    <location>
        <begin position="1947"/>
        <end position="1961"/>
    </location>
</feature>
<accession>A0A6A1VMM2</accession>
<evidence type="ECO:0000259" key="10">
    <source>
        <dbReference type="PROSITE" id="PS51192"/>
    </source>
</evidence>
<keyword evidence="3" id="KW-0378">Hydrolase</keyword>
<feature type="compositionally biased region" description="Polar residues" evidence="9">
    <location>
        <begin position="1880"/>
        <end position="1892"/>
    </location>
</feature>
<dbReference type="SMART" id="SM00951">
    <property type="entry name" value="QLQ"/>
    <property type="match status" value="1"/>
</dbReference>
<dbReference type="CDD" id="cd18793">
    <property type="entry name" value="SF2_C_SNF"/>
    <property type="match status" value="1"/>
</dbReference>
<feature type="region of interest" description="Disordered" evidence="9">
    <location>
        <begin position="3476"/>
        <end position="3657"/>
    </location>
</feature>
<feature type="compositionally biased region" description="Polar residues" evidence="9">
    <location>
        <begin position="1830"/>
        <end position="1850"/>
    </location>
</feature>
<feature type="region of interest" description="Disordered" evidence="9">
    <location>
        <begin position="2940"/>
        <end position="2976"/>
    </location>
</feature>
<feature type="compositionally biased region" description="Polar residues" evidence="9">
    <location>
        <begin position="2482"/>
        <end position="2491"/>
    </location>
</feature>
<dbReference type="GO" id="GO:0048731">
    <property type="term" value="P:system development"/>
    <property type="evidence" value="ECO:0007669"/>
    <property type="project" value="UniProtKB-ARBA"/>
</dbReference>
<feature type="region of interest" description="Disordered" evidence="9">
    <location>
        <begin position="2572"/>
        <end position="2609"/>
    </location>
</feature>
<comment type="caution">
    <text evidence="13">The sequence shown here is derived from an EMBL/GenBank/DDBJ whole genome shotgun (WGS) entry which is preliminary data.</text>
</comment>
<proteinExistence type="predicted"/>
<feature type="region of interest" description="Disordered" evidence="9">
    <location>
        <begin position="3073"/>
        <end position="3092"/>
    </location>
</feature>
<feature type="compositionally biased region" description="Basic and acidic residues" evidence="9">
    <location>
        <begin position="168"/>
        <end position="177"/>
    </location>
</feature>
<feature type="domain" description="Helicase C-terminal" evidence="11">
    <location>
        <begin position="1393"/>
        <end position="1570"/>
    </location>
</feature>
<dbReference type="PANTHER" id="PTHR10799">
    <property type="entry name" value="SNF2/RAD54 HELICASE FAMILY"/>
    <property type="match status" value="1"/>
</dbReference>
<gene>
    <name evidence="13" type="ORF">CJ030_MR5G017327</name>
</gene>
<feature type="compositionally biased region" description="Pro residues" evidence="9">
    <location>
        <begin position="1721"/>
        <end position="1734"/>
    </location>
</feature>
<feature type="region of interest" description="Disordered" evidence="9">
    <location>
        <begin position="1803"/>
        <end position="1922"/>
    </location>
</feature>
<feature type="compositionally biased region" description="Basic and acidic residues" evidence="9">
    <location>
        <begin position="495"/>
        <end position="505"/>
    </location>
</feature>
<protein>
    <submittedName>
        <fullName evidence="13">Chromatin structure-remodeling complex protein SYD</fullName>
    </submittedName>
</protein>
<feature type="compositionally biased region" description="Polar residues" evidence="9">
    <location>
        <begin position="689"/>
        <end position="714"/>
    </location>
</feature>
<keyword evidence="14" id="KW-1185">Reference proteome</keyword>
<feature type="region of interest" description="Disordered" evidence="9">
    <location>
        <begin position="3201"/>
        <end position="3227"/>
    </location>
</feature>
<evidence type="ECO:0000256" key="4">
    <source>
        <dbReference type="ARBA" id="ARBA00022806"/>
    </source>
</evidence>
<dbReference type="OrthoDB" id="5857104at2759"/>
<keyword evidence="8" id="KW-0539">Nucleus</keyword>